<reference evidence="2" key="1">
    <citation type="submission" date="2016-10" db="EMBL/GenBank/DDBJ databases">
        <title>Sequence of Gallionella enrichment culture.</title>
        <authorList>
            <person name="Poehlein A."/>
            <person name="Muehling M."/>
            <person name="Daniel R."/>
        </authorList>
    </citation>
    <scope>NUCLEOTIDE SEQUENCE</scope>
</reference>
<dbReference type="Gene3D" id="1.10.1200.10">
    <property type="entry name" value="ACP-like"/>
    <property type="match status" value="1"/>
</dbReference>
<feature type="domain" description="Carrier" evidence="1">
    <location>
        <begin position="1"/>
        <end position="74"/>
    </location>
</feature>
<dbReference type="InterPro" id="IPR036736">
    <property type="entry name" value="ACP-like_sf"/>
</dbReference>
<dbReference type="InterPro" id="IPR009081">
    <property type="entry name" value="PP-bd_ACP"/>
</dbReference>
<dbReference type="SUPFAM" id="SSF47336">
    <property type="entry name" value="ACP-like"/>
    <property type="match status" value="1"/>
</dbReference>
<evidence type="ECO:0000259" key="1">
    <source>
        <dbReference type="PROSITE" id="PS50075"/>
    </source>
</evidence>
<sequence length="77" mass="8602">MLDRVAKVFSEVLRIPQENITPDTSPENTPQWDSLQAMNLVLALEDAFDIKLSTKEIVSMRTVGIVCKVLEAKNVSN</sequence>
<gene>
    <name evidence="2" type="primary">acpP_23</name>
    <name evidence="2" type="ORF">GALL_253310</name>
</gene>
<proteinExistence type="predicted"/>
<dbReference type="AlphaFoldDB" id="A0A1J5R9J9"/>
<name>A0A1J5R9J9_9ZZZZ</name>
<accession>A0A1J5R9J9</accession>
<organism evidence="2">
    <name type="scientific">mine drainage metagenome</name>
    <dbReference type="NCBI Taxonomy" id="410659"/>
    <lineage>
        <taxon>unclassified sequences</taxon>
        <taxon>metagenomes</taxon>
        <taxon>ecological metagenomes</taxon>
    </lineage>
</organism>
<dbReference type="PROSITE" id="PS50075">
    <property type="entry name" value="CARRIER"/>
    <property type="match status" value="1"/>
</dbReference>
<dbReference type="Pfam" id="PF00550">
    <property type="entry name" value="PP-binding"/>
    <property type="match status" value="1"/>
</dbReference>
<protein>
    <submittedName>
        <fullName evidence="2">Acyl carrier protein</fullName>
    </submittedName>
</protein>
<comment type="caution">
    <text evidence="2">The sequence shown here is derived from an EMBL/GenBank/DDBJ whole genome shotgun (WGS) entry which is preliminary data.</text>
</comment>
<dbReference type="EMBL" id="MLJW01000224">
    <property type="protein sequence ID" value="OIQ92728.1"/>
    <property type="molecule type" value="Genomic_DNA"/>
</dbReference>
<evidence type="ECO:0000313" key="2">
    <source>
        <dbReference type="EMBL" id="OIQ92728.1"/>
    </source>
</evidence>